<dbReference type="GO" id="GO:0180022">
    <property type="term" value="C:RQC-trigger complex"/>
    <property type="evidence" value="ECO:0007669"/>
    <property type="project" value="InterPro"/>
</dbReference>
<feature type="compositionally biased region" description="Polar residues" evidence="1">
    <location>
        <begin position="244"/>
        <end position="259"/>
    </location>
</feature>
<name>A0A5E8BEV1_9ASCO</name>
<dbReference type="PANTHER" id="PTHR12963">
    <property type="entry name" value="THYROID RECEPTOR INTERACTING PROTEIN RELATED"/>
    <property type="match status" value="1"/>
</dbReference>
<dbReference type="RefSeq" id="XP_031853179.1">
    <property type="nucleotide sequence ID" value="XM_031997288.1"/>
</dbReference>
<feature type="domain" description="TRIP4/RQT4 C2HC5-type zinc finger" evidence="2">
    <location>
        <begin position="29"/>
        <end position="71"/>
    </location>
</feature>
<keyword evidence="4" id="KW-1185">Reference proteome</keyword>
<dbReference type="EMBL" id="CABVLU010000002">
    <property type="protein sequence ID" value="VVT50039.1"/>
    <property type="molecule type" value="Genomic_DNA"/>
</dbReference>
<dbReference type="PANTHER" id="PTHR12963:SF4">
    <property type="entry name" value="ACTIVATING SIGNAL COINTEGRATOR 1"/>
    <property type="match status" value="1"/>
</dbReference>
<sequence>MLQKKILVPKRQKKTIVKKEPVEPPKPTNCRCNARIHPLDLQMPNCLNCGFVLCVRNTTGFCPSCQQPLSKYASADTDEDYSRANSTLTRLLSYQRSSALRTQIIDQVSDHAPVSQWASPEEQAAQARAQAKSLRRVQQQQARENGRGRQVVSISLRGNKVIVEESKDDPEDYDDDDDNFGKEDLGQTPIQPIDFEKDPEYVADPDAGKDNKKRSRPLIKPVYFGNTRDPGPEIDEVASGEPSRLQQNEDYSTQRVWEM</sequence>
<dbReference type="GeneID" id="43581388"/>
<protein>
    <recommendedName>
        <fullName evidence="2">TRIP4/RQT4 C2HC5-type zinc finger domain-containing protein</fullName>
    </recommendedName>
</protein>
<dbReference type="AlphaFoldDB" id="A0A5E8BEV1"/>
<dbReference type="Proteomes" id="UP000398389">
    <property type="component" value="Unassembled WGS sequence"/>
</dbReference>
<dbReference type="GO" id="GO:0045893">
    <property type="term" value="P:positive regulation of DNA-templated transcription"/>
    <property type="evidence" value="ECO:0007669"/>
    <property type="project" value="TreeGrafter"/>
</dbReference>
<dbReference type="Pfam" id="PF06221">
    <property type="entry name" value="zf-C2HC5"/>
    <property type="match status" value="1"/>
</dbReference>
<evidence type="ECO:0000313" key="3">
    <source>
        <dbReference type="EMBL" id="VVT50039.1"/>
    </source>
</evidence>
<feature type="region of interest" description="Disordered" evidence="1">
    <location>
        <begin position="162"/>
        <end position="259"/>
    </location>
</feature>
<evidence type="ECO:0000313" key="4">
    <source>
        <dbReference type="Proteomes" id="UP000398389"/>
    </source>
</evidence>
<reference evidence="3 4" key="1">
    <citation type="submission" date="2019-09" db="EMBL/GenBank/DDBJ databases">
        <authorList>
            <person name="Brejova B."/>
        </authorList>
    </citation>
    <scope>NUCLEOTIDE SEQUENCE [LARGE SCALE GENOMIC DNA]</scope>
</reference>
<dbReference type="InterPro" id="IPR009349">
    <property type="entry name" value="TRIP4/RQT4_C2HC5_Znf"/>
</dbReference>
<dbReference type="GO" id="GO:0005634">
    <property type="term" value="C:nucleus"/>
    <property type="evidence" value="ECO:0007669"/>
    <property type="project" value="InterPro"/>
</dbReference>
<evidence type="ECO:0000259" key="2">
    <source>
        <dbReference type="Pfam" id="PF06221"/>
    </source>
</evidence>
<dbReference type="GO" id="GO:0072344">
    <property type="term" value="P:rescue of stalled ribosome"/>
    <property type="evidence" value="ECO:0007669"/>
    <property type="project" value="InterPro"/>
</dbReference>
<dbReference type="InterPro" id="IPR039128">
    <property type="entry name" value="TRIP4-like"/>
</dbReference>
<dbReference type="OrthoDB" id="338816at2759"/>
<feature type="compositionally biased region" description="Basic and acidic residues" evidence="1">
    <location>
        <begin position="194"/>
        <end position="210"/>
    </location>
</feature>
<dbReference type="GO" id="GO:0008270">
    <property type="term" value="F:zinc ion binding"/>
    <property type="evidence" value="ECO:0007669"/>
    <property type="project" value="InterPro"/>
</dbReference>
<organism evidence="3 4">
    <name type="scientific">Magnusiomyces paraingens</name>
    <dbReference type="NCBI Taxonomy" id="2606893"/>
    <lineage>
        <taxon>Eukaryota</taxon>
        <taxon>Fungi</taxon>
        <taxon>Dikarya</taxon>
        <taxon>Ascomycota</taxon>
        <taxon>Saccharomycotina</taxon>
        <taxon>Dipodascomycetes</taxon>
        <taxon>Dipodascales</taxon>
        <taxon>Dipodascaceae</taxon>
        <taxon>Magnusiomyces</taxon>
    </lineage>
</organism>
<evidence type="ECO:0000256" key="1">
    <source>
        <dbReference type="SAM" id="MobiDB-lite"/>
    </source>
</evidence>
<proteinExistence type="predicted"/>
<feature type="compositionally biased region" description="Acidic residues" evidence="1">
    <location>
        <begin position="166"/>
        <end position="178"/>
    </location>
</feature>
<accession>A0A5E8BEV1</accession>
<gene>
    <name evidence="3" type="ORF">SAPINGB_P002570</name>
</gene>